<keyword evidence="2" id="KW-0540">Nuclease</keyword>
<feature type="domain" description="Exonuclease" evidence="7">
    <location>
        <begin position="133"/>
        <end position="357"/>
    </location>
</feature>
<dbReference type="GO" id="GO:0003676">
    <property type="term" value="F:nucleic acid binding"/>
    <property type="evidence" value="ECO:0007669"/>
    <property type="project" value="InterPro"/>
</dbReference>
<keyword evidence="3" id="KW-0378">Hydrolase</keyword>
<evidence type="ECO:0000313" key="9">
    <source>
        <dbReference type="Proteomes" id="UP000053831"/>
    </source>
</evidence>
<evidence type="ECO:0000256" key="3">
    <source>
        <dbReference type="ARBA" id="ARBA00022801"/>
    </source>
</evidence>
<name>A0A0M8MVB8_ESCWE</name>
<gene>
    <name evidence="8" type="ORF">ESCO_002609</name>
</gene>
<evidence type="ECO:0000256" key="4">
    <source>
        <dbReference type="ARBA" id="ARBA00022839"/>
    </source>
</evidence>
<dbReference type="EMBL" id="LGSR01000022">
    <property type="protein sequence ID" value="KOS17557.1"/>
    <property type="molecule type" value="Genomic_DNA"/>
</dbReference>
<keyword evidence="4 8" id="KW-0269">Exonuclease</keyword>
<dbReference type="PANTHER" id="PTHR12801:SF45">
    <property type="entry name" value="RNA EXONUCLEASE 4"/>
    <property type="match status" value="1"/>
</dbReference>
<feature type="compositionally biased region" description="Basic and acidic residues" evidence="6">
    <location>
        <begin position="302"/>
        <end position="311"/>
    </location>
</feature>
<feature type="compositionally biased region" description="Basic and acidic residues" evidence="6">
    <location>
        <begin position="255"/>
        <end position="268"/>
    </location>
</feature>
<dbReference type="GO" id="GO:0004527">
    <property type="term" value="F:exonuclease activity"/>
    <property type="evidence" value="ECO:0007669"/>
    <property type="project" value="UniProtKB-KW"/>
</dbReference>
<dbReference type="SUPFAM" id="SSF53098">
    <property type="entry name" value="Ribonuclease H-like"/>
    <property type="match status" value="1"/>
</dbReference>
<dbReference type="CDD" id="cd06137">
    <property type="entry name" value="DEDDh_RNase"/>
    <property type="match status" value="1"/>
</dbReference>
<keyword evidence="9" id="KW-1185">Reference proteome</keyword>
<dbReference type="SMART" id="SM00479">
    <property type="entry name" value="EXOIII"/>
    <property type="match status" value="1"/>
</dbReference>
<dbReference type="Gene3D" id="3.30.420.10">
    <property type="entry name" value="Ribonuclease H-like superfamily/Ribonuclease H"/>
    <property type="match status" value="1"/>
</dbReference>
<sequence>MGVSLRPDRQADILSTTIDSELEFGPLSPSSEYIEEINGLIHPVDVLRRAGYTLQKLSPEDIDQKRRCFRTNSASGSGVDTMKAEFSKGTFAPPCVGNEEHTPRIYAQGELERQWNFFHTPPFKPKKSMSPAAAVVIDCEMGTNMYGESELIRVSVIDYFSRAILLDSLVWPDVKMVHYNTRFSGVTRRAMQDAKKQRTCLFGRASVRKRIWEFVGPQTIVIGHAAHGDLASLRWIHARVVDTLIIETRNRPPPPRKEKDETAPKDDNKGEEEQESENEADKDVEVVAATSVAGVGQNEQPKAGEERRKEGGLSLKALAQTYLSRTIQIKGQGHDSVEDALATRDILHWNVVDIMRKKKKAAEDDDDDDDEDDGDDGDDDDDDEDEEETFQVA</sequence>
<comment type="caution">
    <text evidence="8">The sequence shown here is derived from an EMBL/GenBank/DDBJ whole genome shotgun (WGS) entry which is preliminary data.</text>
</comment>
<evidence type="ECO:0000256" key="2">
    <source>
        <dbReference type="ARBA" id="ARBA00022722"/>
    </source>
</evidence>
<organism evidence="8 9">
    <name type="scientific">Escovopsis weberi</name>
    <dbReference type="NCBI Taxonomy" id="150374"/>
    <lineage>
        <taxon>Eukaryota</taxon>
        <taxon>Fungi</taxon>
        <taxon>Dikarya</taxon>
        <taxon>Ascomycota</taxon>
        <taxon>Pezizomycotina</taxon>
        <taxon>Sordariomycetes</taxon>
        <taxon>Hypocreomycetidae</taxon>
        <taxon>Hypocreales</taxon>
        <taxon>Hypocreaceae</taxon>
        <taxon>Escovopsis</taxon>
    </lineage>
</organism>
<dbReference type="GO" id="GO:0005634">
    <property type="term" value="C:nucleus"/>
    <property type="evidence" value="ECO:0007669"/>
    <property type="project" value="TreeGrafter"/>
</dbReference>
<protein>
    <submittedName>
        <fullName evidence="8">RNA exonuclease 3</fullName>
    </submittedName>
</protein>
<evidence type="ECO:0000256" key="5">
    <source>
        <dbReference type="ARBA" id="ARBA00025599"/>
    </source>
</evidence>
<evidence type="ECO:0000256" key="6">
    <source>
        <dbReference type="SAM" id="MobiDB-lite"/>
    </source>
</evidence>
<feature type="compositionally biased region" description="Acidic residues" evidence="6">
    <location>
        <begin position="269"/>
        <end position="278"/>
    </location>
</feature>
<feature type="compositionally biased region" description="Acidic residues" evidence="6">
    <location>
        <begin position="363"/>
        <end position="393"/>
    </location>
</feature>
<keyword evidence="1" id="KW-0698">rRNA processing</keyword>
<accession>A0A0M8MVB8</accession>
<comment type="function">
    <text evidence="5">Exoribonuclease involved in ribosome biosynthesis. Involved in the processing of ITS1, the internal transcribed spacer localized between the 18S and 5.8S rRNAs.</text>
</comment>
<dbReference type="PANTHER" id="PTHR12801">
    <property type="entry name" value="RNA EXONUCLEASE REXO1 / RECO3 FAMILY MEMBER-RELATED"/>
    <property type="match status" value="1"/>
</dbReference>
<proteinExistence type="predicted"/>
<reference evidence="8 9" key="1">
    <citation type="submission" date="2015-07" db="EMBL/GenBank/DDBJ databases">
        <title>The genome of the fungus Escovopsis weberi, a specialized disease agent of ant agriculture.</title>
        <authorList>
            <person name="de Man T.J."/>
            <person name="Stajich J.E."/>
            <person name="Kubicek C.P."/>
            <person name="Chenthamara K."/>
            <person name="Atanasova L."/>
            <person name="Druzhinina I.S."/>
            <person name="Birnbaum S."/>
            <person name="Barribeau S.M."/>
            <person name="Teiling C."/>
            <person name="Suen G."/>
            <person name="Currie C."/>
            <person name="Gerardo N.M."/>
        </authorList>
    </citation>
    <scope>NUCLEOTIDE SEQUENCE [LARGE SCALE GENOMIC DNA]</scope>
</reference>
<dbReference type="InterPro" id="IPR047021">
    <property type="entry name" value="REXO1/3/4-like"/>
</dbReference>
<dbReference type="AlphaFoldDB" id="A0A0M8MVB8"/>
<dbReference type="Proteomes" id="UP000053831">
    <property type="component" value="Unassembled WGS sequence"/>
</dbReference>
<dbReference type="OrthoDB" id="16516at2759"/>
<dbReference type="GO" id="GO:0000027">
    <property type="term" value="P:ribosomal large subunit assembly"/>
    <property type="evidence" value="ECO:0007669"/>
    <property type="project" value="TreeGrafter"/>
</dbReference>
<dbReference type="InterPro" id="IPR012337">
    <property type="entry name" value="RNaseH-like_sf"/>
</dbReference>
<evidence type="ECO:0000256" key="1">
    <source>
        <dbReference type="ARBA" id="ARBA00022552"/>
    </source>
</evidence>
<feature type="region of interest" description="Disordered" evidence="6">
    <location>
        <begin position="247"/>
        <end position="311"/>
    </location>
</feature>
<feature type="region of interest" description="Disordered" evidence="6">
    <location>
        <begin position="356"/>
        <end position="393"/>
    </location>
</feature>
<dbReference type="STRING" id="150374.A0A0M8MVB8"/>
<evidence type="ECO:0000259" key="7">
    <source>
        <dbReference type="SMART" id="SM00479"/>
    </source>
</evidence>
<evidence type="ECO:0000313" key="8">
    <source>
        <dbReference type="EMBL" id="KOS17557.1"/>
    </source>
</evidence>
<dbReference type="GO" id="GO:0006364">
    <property type="term" value="P:rRNA processing"/>
    <property type="evidence" value="ECO:0007669"/>
    <property type="project" value="UniProtKB-KW"/>
</dbReference>
<dbReference type="InterPro" id="IPR036397">
    <property type="entry name" value="RNaseH_sf"/>
</dbReference>
<dbReference type="InterPro" id="IPR013520">
    <property type="entry name" value="Ribonucl_H"/>
</dbReference>